<keyword evidence="2" id="KW-1185">Reference proteome</keyword>
<gene>
    <name evidence="1" type="ORF">EG343_04025</name>
</gene>
<evidence type="ECO:0000313" key="1">
    <source>
        <dbReference type="EMBL" id="AZA89852.1"/>
    </source>
</evidence>
<sequence>MKKTIVALWNNPNTGKTETLRALAEIIINNLTDLVPIFPIPLAVNQEDDFRLVVQINGRIIGIESQGDPNTNLLERLLELVNDFNCDVIICATRLRGETVWAVENIHENFNYETIWTSTYQVSNPNIFQISNRTKAEHLVDLLRILDLM</sequence>
<name>A0AAD1DNY7_CHRNA</name>
<organism evidence="1 2">
    <name type="scientific">Chryseobacterium nakagawai</name>
    <dbReference type="NCBI Taxonomy" id="1241982"/>
    <lineage>
        <taxon>Bacteria</taxon>
        <taxon>Pseudomonadati</taxon>
        <taxon>Bacteroidota</taxon>
        <taxon>Flavobacteriia</taxon>
        <taxon>Flavobacteriales</taxon>
        <taxon>Weeksellaceae</taxon>
        <taxon>Chryseobacterium group</taxon>
        <taxon>Chryseobacterium</taxon>
    </lineage>
</organism>
<dbReference type="AlphaFoldDB" id="A0AAD1DNY7"/>
<evidence type="ECO:0000313" key="2">
    <source>
        <dbReference type="Proteomes" id="UP000278288"/>
    </source>
</evidence>
<dbReference type="EMBL" id="CP033923">
    <property type="protein sequence ID" value="AZA89852.1"/>
    <property type="molecule type" value="Genomic_DNA"/>
</dbReference>
<dbReference type="KEGG" id="cnk:EG343_04025"/>
<dbReference type="Proteomes" id="UP000278288">
    <property type="component" value="Chromosome"/>
</dbReference>
<protein>
    <submittedName>
        <fullName evidence="1">Uncharacterized protein</fullName>
    </submittedName>
</protein>
<reference evidence="1 2" key="1">
    <citation type="submission" date="2018-11" db="EMBL/GenBank/DDBJ databases">
        <title>Proposal to divide the Flavobacteriaceae and reorganize its genera based on Amino Acid Identity values calculated from whole genome sequences.</title>
        <authorList>
            <person name="Nicholson A.C."/>
            <person name="Gulvik C.A."/>
            <person name="Whitney A.M."/>
            <person name="Humrighouse B.W."/>
            <person name="Bell M."/>
            <person name="Holmes B."/>
            <person name="Steigerwalt A.G."/>
            <person name="Villarma A."/>
            <person name="Sheth M."/>
            <person name="Batra D."/>
            <person name="Pryor J."/>
            <person name="Bernardet J.-F."/>
            <person name="Hugo C."/>
            <person name="Kampfer P."/>
            <person name="Newman J."/>
            <person name="McQuiston J.R."/>
        </authorList>
    </citation>
    <scope>NUCLEOTIDE SEQUENCE [LARGE SCALE GENOMIC DNA]</scope>
    <source>
        <strain evidence="1 2">G0041</strain>
    </source>
</reference>
<accession>A0AAD1DNY7</accession>
<proteinExistence type="predicted"/>
<dbReference type="RefSeq" id="WP_102980703.1">
    <property type="nucleotide sequence ID" value="NZ_CP033923.1"/>
</dbReference>